<sequence>MSIKLRCKVVDVTRSYIPNIYILDLDCDRAYIKMDMHRLVMIVDKGDSTEINICKSLPVYEEGKDFLARGYVITKRELADGKHKYKVLISLWGFLIVLETNDPSIYSELNYMDEIYFHMKRI</sequence>
<proteinExistence type="inferred from homology"/>
<comment type="subunit">
    <text evidence="1">Part of the RNA polymerase complex.</text>
</comment>
<keyword evidence="1" id="KW-0963">Cytoplasm</keyword>
<dbReference type="AlphaFoldDB" id="A0A832Z108"/>
<dbReference type="Gene3D" id="2.40.50.140">
    <property type="entry name" value="Nucleic acid-binding proteins"/>
    <property type="match status" value="1"/>
</dbReference>
<evidence type="ECO:0000313" key="3">
    <source>
        <dbReference type="Proteomes" id="UP000605805"/>
    </source>
</evidence>
<protein>
    <recommendedName>
        <fullName evidence="1">DNA-directed RNA polymerase subunit Rpo8</fullName>
        <ecNumber evidence="1">2.7.7.6</ecNumber>
    </recommendedName>
    <alternativeName>
        <fullName evidence="1">DNA-directed RNA polymerase, subunit G</fullName>
    </alternativeName>
</protein>
<reference evidence="2" key="1">
    <citation type="journal article" date="2020" name="ISME J.">
        <title>Gammaproteobacteria mediating utilization of methyl-, sulfur- and petroleum organic compounds in deep ocean hydrothermal plumes.</title>
        <authorList>
            <person name="Zhou Z."/>
            <person name="Liu Y."/>
            <person name="Pan J."/>
            <person name="Cron B.R."/>
            <person name="Toner B.M."/>
            <person name="Anantharaman K."/>
            <person name="Breier J.A."/>
            <person name="Dick G.J."/>
            <person name="Li M."/>
        </authorList>
    </citation>
    <scope>NUCLEOTIDE SEQUENCE</scope>
    <source>
        <strain evidence="2">SZUA-1435</strain>
    </source>
</reference>
<keyword evidence="1" id="KW-0240">DNA-directed RNA polymerase</keyword>
<dbReference type="InterPro" id="IPR012340">
    <property type="entry name" value="NA-bd_OB-fold"/>
</dbReference>
<organism evidence="2 3">
    <name type="scientific">Ignisphaera aggregans</name>
    <dbReference type="NCBI Taxonomy" id="334771"/>
    <lineage>
        <taxon>Archaea</taxon>
        <taxon>Thermoproteota</taxon>
        <taxon>Thermoprotei</taxon>
        <taxon>Desulfurococcales</taxon>
        <taxon>Desulfurococcaceae</taxon>
        <taxon>Ignisphaera</taxon>
    </lineage>
</organism>
<comment type="function">
    <text evidence="1">DNA-dependent RNA polymerase (RNAP) catalyzes the transcription of DNA into RNA using the four ribonucleoside triphosphates as substrates.</text>
</comment>
<evidence type="ECO:0000256" key="1">
    <source>
        <dbReference type="HAMAP-Rule" id="MF_00866"/>
    </source>
</evidence>
<keyword evidence="1" id="KW-0548">Nucleotidyltransferase</keyword>
<evidence type="ECO:0000313" key="2">
    <source>
        <dbReference type="EMBL" id="HIP57421.1"/>
    </source>
</evidence>
<comment type="caution">
    <text evidence="2">The sequence shown here is derived from an EMBL/GenBank/DDBJ whole genome shotgun (WGS) entry which is preliminary data.</text>
</comment>
<comment type="subcellular location">
    <subcellularLocation>
        <location evidence="1">Cytoplasm</location>
    </subcellularLocation>
</comment>
<accession>A0A832Z108</accession>
<dbReference type="EC" id="2.7.7.6" evidence="1"/>
<dbReference type="GO" id="GO:0000428">
    <property type="term" value="C:DNA-directed RNA polymerase complex"/>
    <property type="evidence" value="ECO:0007669"/>
    <property type="project" value="UniProtKB-KW"/>
</dbReference>
<dbReference type="HAMAP" id="MF_00866">
    <property type="entry name" value="RNApol_arch_Rpo8"/>
    <property type="match status" value="1"/>
</dbReference>
<dbReference type="InterPro" id="IPR031555">
    <property type="entry name" value="RNA_pol_Rpo8"/>
</dbReference>
<keyword evidence="1" id="KW-0804">Transcription</keyword>
<dbReference type="GO" id="GO:0005737">
    <property type="term" value="C:cytoplasm"/>
    <property type="evidence" value="ECO:0007669"/>
    <property type="project" value="UniProtKB-SubCell"/>
</dbReference>
<comment type="catalytic activity">
    <reaction evidence="1">
        <text>RNA(n) + a ribonucleoside 5'-triphosphate = RNA(n+1) + diphosphate</text>
        <dbReference type="Rhea" id="RHEA:21248"/>
        <dbReference type="Rhea" id="RHEA-COMP:14527"/>
        <dbReference type="Rhea" id="RHEA-COMP:17342"/>
        <dbReference type="ChEBI" id="CHEBI:33019"/>
        <dbReference type="ChEBI" id="CHEBI:61557"/>
        <dbReference type="ChEBI" id="CHEBI:140395"/>
        <dbReference type="EC" id="2.7.7.6"/>
    </reaction>
</comment>
<dbReference type="Proteomes" id="UP000605805">
    <property type="component" value="Unassembled WGS sequence"/>
</dbReference>
<keyword evidence="1" id="KW-0808">Transferase</keyword>
<name>A0A832Z108_9CREN</name>
<comment type="similarity">
    <text evidence="1">Belongs to the archaeal Rpo8 RNA polymerase subunit family.</text>
</comment>
<gene>
    <name evidence="1" type="primary">rpo8</name>
    <name evidence="1" type="synonym">rpoG</name>
    <name evidence="2" type="ORF">EYH02_05075</name>
</gene>
<dbReference type="EMBL" id="DQTV01000097">
    <property type="protein sequence ID" value="HIP57421.1"/>
    <property type="molecule type" value="Genomic_DNA"/>
</dbReference>
<dbReference type="GO" id="GO:0006351">
    <property type="term" value="P:DNA-templated transcription"/>
    <property type="evidence" value="ECO:0007669"/>
    <property type="project" value="UniProtKB-UniRule"/>
</dbReference>
<dbReference type="GO" id="GO:0003899">
    <property type="term" value="F:DNA-directed RNA polymerase activity"/>
    <property type="evidence" value="ECO:0007669"/>
    <property type="project" value="UniProtKB-UniRule"/>
</dbReference>
<dbReference type="Pfam" id="PF16992">
    <property type="entry name" value="RNA_pol_RpbG"/>
    <property type="match status" value="1"/>
</dbReference>